<keyword evidence="1" id="KW-0547">Nucleotide-binding</keyword>
<gene>
    <name evidence="5" type="ORF">FHG85_04940</name>
</gene>
<dbReference type="InterPro" id="IPR020459">
    <property type="entry name" value="AMP-binding"/>
</dbReference>
<name>A0A7D3XZ36_9BACT</name>
<evidence type="ECO:0000259" key="4">
    <source>
        <dbReference type="Pfam" id="PF00501"/>
    </source>
</evidence>
<sequence>MVSFKKLTIKDILFRSRMVYSNKPALSFVGKEPVNYADMAVIVRNISGMLNTLGVGKGDKVALIGENSPNWGMAYLAITSMGAVVVPILPDFSGQEMESIIKHSEAKVVFVSAKLYGNLNRRNLPNIIAYVLLNNLQPFDEDSITPVANIPYETPKVQVNVDYCNCELPSPEEDDLAAIIYTSGTTGRPKGVMLSHKNLVSNVLSTLMIQEVNEHDRLLSILPLSHTYECTIGFLIPMATGATVYYLDKMPTPSVLIPAMQAVKPTMILSVPLIIEKIYKNKIKPELTSTPLKRKLYNFAPTRKLLHRIAAKKLHKTFGGKIHFFGIGGAKLSFEAERFLYEGRFPYSIGYGMTETSPLLTGSSPKLVRFRTAGFCIPGQELKIHNPNPNTGEGEILVRGANVMQGYYKDPELTETMFLDGWLRTGDLGFVDKDGYVELRGRSKNMILTASGENIYPEEIEDVINKHEFVLESLVYEMKGKLIAKVHLNKEALDSYIENIKKSAKDFQHNAEDYGQKVLNDIMNFVNSNVSKFSRLSKIVEQPEPFVKTPTQKIKRFLYKDKD</sequence>
<keyword evidence="2" id="KW-0067">ATP-binding</keyword>
<dbReference type="KEGG" id="ttz:FHG85_04940"/>
<proteinExistence type="predicted"/>
<dbReference type="Proteomes" id="UP000500961">
    <property type="component" value="Chromosome"/>
</dbReference>
<dbReference type="PANTHER" id="PTHR43272:SF33">
    <property type="entry name" value="AMP-BINDING DOMAIN-CONTAINING PROTEIN-RELATED"/>
    <property type="match status" value="1"/>
</dbReference>
<protein>
    <submittedName>
        <fullName evidence="5">Long-chain fatty acid--CoA ligase</fullName>
    </submittedName>
</protein>
<feature type="domain" description="AMP-dependent synthetase/ligase" evidence="4">
    <location>
        <begin position="19"/>
        <end position="408"/>
    </location>
</feature>
<keyword evidence="6" id="KW-1185">Reference proteome</keyword>
<dbReference type="Gene3D" id="3.30.300.30">
    <property type="match status" value="1"/>
</dbReference>
<evidence type="ECO:0000313" key="6">
    <source>
        <dbReference type="Proteomes" id="UP000500961"/>
    </source>
</evidence>
<organism evidence="5 6">
    <name type="scientific">Tenuifilum thalassicum</name>
    <dbReference type="NCBI Taxonomy" id="2590900"/>
    <lineage>
        <taxon>Bacteria</taxon>
        <taxon>Pseudomonadati</taxon>
        <taxon>Bacteroidota</taxon>
        <taxon>Bacteroidia</taxon>
        <taxon>Bacteroidales</taxon>
        <taxon>Tenuifilaceae</taxon>
        <taxon>Tenuifilum</taxon>
    </lineage>
</organism>
<dbReference type="AlphaFoldDB" id="A0A7D3XZ36"/>
<dbReference type="RefSeq" id="WP_173073564.1">
    <property type="nucleotide sequence ID" value="NZ_CP041345.1"/>
</dbReference>
<comment type="catalytic activity">
    <reaction evidence="3">
        <text>a long-chain fatty acid + ATP + CoA = a long-chain fatty acyl-CoA + AMP + diphosphate</text>
        <dbReference type="Rhea" id="RHEA:15421"/>
        <dbReference type="ChEBI" id="CHEBI:30616"/>
        <dbReference type="ChEBI" id="CHEBI:33019"/>
        <dbReference type="ChEBI" id="CHEBI:57287"/>
        <dbReference type="ChEBI" id="CHEBI:57560"/>
        <dbReference type="ChEBI" id="CHEBI:83139"/>
        <dbReference type="ChEBI" id="CHEBI:456215"/>
        <dbReference type="EC" id="6.2.1.3"/>
    </reaction>
    <physiologicalReaction direction="left-to-right" evidence="3">
        <dbReference type="Rhea" id="RHEA:15422"/>
    </physiologicalReaction>
</comment>
<evidence type="ECO:0000256" key="3">
    <source>
        <dbReference type="ARBA" id="ARBA00024484"/>
    </source>
</evidence>
<dbReference type="InterPro" id="IPR042099">
    <property type="entry name" value="ANL_N_sf"/>
</dbReference>
<keyword evidence="5" id="KW-0436">Ligase</keyword>
<dbReference type="GO" id="GO:0004467">
    <property type="term" value="F:long-chain fatty acid-CoA ligase activity"/>
    <property type="evidence" value="ECO:0007669"/>
    <property type="project" value="UniProtKB-EC"/>
</dbReference>
<evidence type="ECO:0000256" key="1">
    <source>
        <dbReference type="ARBA" id="ARBA00022741"/>
    </source>
</evidence>
<evidence type="ECO:0000313" key="5">
    <source>
        <dbReference type="EMBL" id="QKG79633.1"/>
    </source>
</evidence>
<reference evidence="5 6" key="1">
    <citation type="submission" date="2019-07" db="EMBL/GenBank/DDBJ databases">
        <title>Thalassofilum flectens gen. nov., sp. nov., a novel moderate thermophilic anaerobe from a shallow sea hot spring in Kunashir Island (Russia), representing a new family in the order Bacteroidales, and proposal of Thalassofilacea fam. nov.</title>
        <authorList>
            <person name="Kochetkova T.V."/>
            <person name="Podosokorskaya O.A."/>
            <person name="Novikov A."/>
            <person name="Elcheninov A.G."/>
            <person name="Toshchakov S.V."/>
            <person name="Kublanov I.V."/>
        </authorList>
    </citation>
    <scope>NUCLEOTIDE SEQUENCE [LARGE SCALE GENOMIC DNA]</scope>
    <source>
        <strain evidence="5 6">38-H</strain>
    </source>
</reference>
<dbReference type="SUPFAM" id="SSF56801">
    <property type="entry name" value="Acetyl-CoA synthetase-like"/>
    <property type="match status" value="1"/>
</dbReference>
<accession>A0A7D3XZ36</accession>
<dbReference type="InterPro" id="IPR045851">
    <property type="entry name" value="AMP-bd_C_sf"/>
</dbReference>
<dbReference type="GO" id="GO:0016020">
    <property type="term" value="C:membrane"/>
    <property type="evidence" value="ECO:0007669"/>
    <property type="project" value="TreeGrafter"/>
</dbReference>
<dbReference type="Gene3D" id="3.40.50.12780">
    <property type="entry name" value="N-terminal domain of ligase-like"/>
    <property type="match status" value="1"/>
</dbReference>
<dbReference type="PANTHER" id="PTHR43272">
    <property type="entry name" value="LONG-CHAIN-FATTY-ACID--COA LIGASE"/>
    <property type="match status" value="1"/>
</dbReference>
<evidence type="ECO:0000256" key="2">
    <source>
        <dbReference type="ARBA" id="ARBA00022840"/>
    </source>
</evidence>
<dbReference type="EMBL" id="CP041345">
    <property type="protein sequence ID" value="QKG79633.1"/>
    <property type="molecule type" value="Genomic_DNA"/>
</dbReference>
<dbReference type="InterPro" id="IPR020845">
    <property type="entry name" value="AMP-binding_CS"/>
</dbReference>
<dbReference type="PRINTS" id="PR00154">
    <property type="entry name" value="AMPBINDING"/>
</dbReference>
<dbReference type="InterPro" id="IPR000873">
    <property type="entry name" value="AMP-dep_synth/lig_dom"/>
</dbReference>
<dbReference type="GO" id="GO:0005524">
    <property type="term" value="F:ATP binding"/>
    <property type="evidence" value="ECO:0007669"/>
    <property type="project" value="UniProtKB-KW"/>
</dbReference>
<dbReference type="Pfam" id="PF00501">
    <property type="entry name" value="AMP-binding"/>
    <property type="match status" value="1"/>
</dbReference>
<dbReference type="PROSITE" id="PS00455">
    <property type="entry name" value="AMP_BINDING"/>
    <property type="match status" value="1"/>
</dbReference>